<evidence type="ECO:0008006" key="4">
    <source>
        <dbReference type="Google" id="ProtNLM"/>
    </source>
</evidence>
<evidence type="ECO:0000313" key="2">
    <source>
        <dbReference type="EMBL" id="MBP2415088.1"/>
    </source>
</evidence>
<accession>A0ABS4Z213</accession>
<reference evidence="2 3" key="1">
    <citation type="submission" date="2021-03" db="EMBL/GenBank/DDBJ databases">
        <title>Sequencing the genomes of 1000 actinobacteria strains.</title>
        <authorList>
            <person name="Klenk H.-P."/>
        </authorList>
    </citation>
    <scope>NUCLEOTIDE SEQUENCE [LARGE SCALE GENOMIC DNA]</scope>
    <source>
        <strain evidence="2 3">DSM 12936</strain>
    </source>
</reference>
<dbReference type="InterPro" id="IPR011009">
    <property type="entry name" value="Kinase-like_dom_sf"/>
</dbReference>
<protein>
    <recommendedName>
        <fullName evidence="4">Aminoglycoside phosphotransferase domain-containing protein</fullName>
    </recommendedName>
</protein>
<gene>
    <name evidence="2" type="ORF">JOF54_000010</name>
</gene>
<evidence type="ECO:0000313" key="3">
    <source>
        <dbReference type="Proteomes" id="UP000758168"/>
    </source>
</evidence>
<dbReference type="RefSeq" id="WP_210051818.1">
    <property type="nucleotide sequence ID" value="NZ_BAAAMH010000016.1"/>
</dbReference>
<comment type="caution">
    <text evidence="2">The sequence shown here is derived from an EMBL/GenBank/DDBJ whole genome shotgun (WGS) entry which is preliminary data.</text>
</comment>
<feature type="region of interest" description="Disordered" evidence="1">
    <location>
        <begin position="1"/>
        <end position="20"/>
    </location>
</feature>
<keyword evidence="3" id="KW-1185">Reference proteome</keyword>
<sequence>MGSQPEDLSPAPLPSPRPGPLPFGLTWSDLVDVLPAGAVRRRAAESHVKRGEHQGGHPSVITTLSYEAPAGHPRRTTLFFKRNPHEAREGERHRFLARRGVPVPRLAVCVEREHEEVLGLELLPTIGVARADVDDLLRLTAALNAVTDVPPAIARTRPGQPQDTFERLLARALDRVGALHAEHAGAPWLDTYRRALPVHRGLPRALTHGELAVQQVGRTEDGMLVVLDLATLAERARFADIANLLAAPGLTAAPTDRALFVAYLGHLAGPGRVPSPVEDAWTELQLTRFVQGVEALPWHVGPGRDAELRERLRTLAADHRAVLGLLGA</sequence>
<proteinExistence type="predicted"/>
<dbReference type="SUPFAM" id="SSF56112">
    <property type="entry name" value="Protein kinase-like (PK-like)"/>
    <property type="match status" value="1"/>
</dbReference>
<dbReference type="EMBL" id="JAGIOB010000001">
    <property type="protein sequence ID" value="MBP2415088.1"/>
    <property type="molecule type" value="Genomic_DNA"/>
</dbReference>
<dbReference type="Proteomes" id="UP000758168">
    <property type="component" value="Unassembled WGS sequence"/>
</dbReference>
<name>A0ABS4Z213_9ACTN</name>
<feature type="compositionally biased region" description="Pro residues" evidence="1">
    <location>
        <begin position="11"/>
        <end position="20"/>
    </location>
</feature>
<organism evidence="2 3">
    <name type="scientific">Microlunatus capsulatus</name>
    <dbReference type="NCBI Taxonomy" id="99117"/>
    <lineage>
        <taxon>Bacteria</taxon>
        <taxon>Bacillati</taxon>
        <taxon>Actinomycetota</taxon>
        <taxon>Actinomycetes</taxon>
        <taxon>Propionibacteriales</taxon>
        <taxon>Propionibacteriaceae</taxon>
        <taxon>Microlunatus</taxon>
    </lineage>
</organism>
<evidence type="ECO:0000256" key="1">
    <source>
        <dbReference type="SAM" id="MobiDB-lite"/>
    </source>
</evidence>